<protein>
    <recommendedName>
        <fullName evidence="3">ATP-grasp domain-containing protein</fullName>
    </recommendedName>
</protein>
<dbReference type="RefSeq" id="WP_129479619.1">
    <property type="nucleotide sequence ID" value="NZ_SDWS01000016.1"/>
</dbReference>
<sequence>MTNLLFVAPYDDVHARVVADHVGSRADVQYIDLHAAVTKPLYIGPGEHVTSAGMRVAVSGTTVWWRRTGFVPPDDRTSNAENRLRAEEARAQLVGGLLSLEVTWVDHPGVVETAEHTLLQLATARRAGAVTPATVVTSDPDVARAWRDQYSLIAKSISSGLGIAPYADHVDDDILDLVPNAPTLLQEHITGTADFRVVVVADRAYVWRRAKVPGEPFDWRNPDPSGAGFEFVGDPGVGALAIDITRRMGLTYSAQDWVETPTGPVFLESNPVGQWLFLPGSANVVGPALADHLLAHGSS</sequence>
<evidence type="ECO:0000313" key="1">
    <source>
        <dbReference type="EMBL" id="RYB88328.1"/>
    </source>
</evidence>
<dbReference type="Proteomes" id="UP000291838">
    <property type="component" value="Unassembled WGS sequence"/>
</dbReference>
<dbReference type="AlphaFoldDB" id="A0A4Q2RJ54"/>
<dbReference type="EMBL" id="SDWS01000016">
    <property type="protein sequence ID" value="RYB88328.1"/>
    <property type="molecule type" value="Genomic_DNA"/>
</dbReference>
<evidence type="ECO:0000313" key="2">
    <source>
        <dbReference type="Proteomes" id="UP000291838"/>
    </source>
</evidence>
<proteinExistence type="predicted"/>
<accession>A0A4Q2RJ54</accession>
<keyword evidence="2" id="KW-1185">Reference proteome</keyword>
<evidence type="ECO:0008006" key="3">
    <source>
        <dbReference type="Google" id="ProtNLM"/>
    </source>
</evidence>
<dbReference type="SUPFAM" id="SSF56059">
    <property type="entry name" value="Glutathione synthetase ATP-binding domain-like"/>
    <property type="match status" value="1"/>
</dbReference>
<comment type="caution">
    <text evidence="1">The sequence shown here is derived from an EMBL/GenBank/DDBJ whole genome shotgun (WGS) entry which is preliminary data.</text>
</comment>
<name>A0A4Q2RJ54_9ACTN</name>
<dbReference type="Gene3D" id="3.30.470.20">
    <property type="entry name" value="ATP-grasp fold, B domain"/>
    <property type="match status" value="1"/>
</dbReference>
<reference evidence="1 2" key="1">
    <citation type="submission" date="2019-01" db="EMBL/GenBank/DDBJ databases">
        <title>Novel species of Nocardioides.</title>
        <authorList>
            <person name="Liu Q."/>
            <person name="Xin Y.-H."/>
        </authorList>
    </citation>
    <scope>NUCLEOTIDE SEQUENCE [LARGE SCALE GENOMIC DNA]</scope>
    <source>
        <strain evidence="1 2">HLT3-15</strain>
    </source>
</reference>
<dbReference type="OrthoDB" id="9794735at2"/>
<organism evidence="1 2">
    <name type="scientific">Nocardioides glacieisoli</name>
    <dbReference type="NCBI Taxonomy" id="1168730"/>
    <lineage>
        <taxon>Bacteria</taxon>
        <taxon>Bacillati</taxon>
        <taxon>Actinomycetota</taxon>
        <taxon>Actinomycetes</taxon>
        <taxon>Propionibacteriales</taxon>
        <taxon>Nocardioidaceae</taxon>
        <taxon>Nocardioides</taxon>
    </lineage>
</organism>
<gene>
    <name evidence="1" type="ORF">EUA06_21470</name>
</gene>